<dbReference type="GO" id="GO:0016491">
    <property type="term" value="F:oxidoreductase activity"/>
    <property type="evidence" value="ECO:0007669"/>
    <property type="project" value="UniProtKB-KW"/>
</dbReference>
<protein>
    <submittedName>
        <fullName evidence="1">CG15717-PA</fullName>
    </submittedName>
</protein>
<dbReference type="EMBL" id="CH902622">
    <property type="protein sequence ID" value="EDV34439.1"/>
    <property type="molecule type" value="Genomic_DNA"/>
</dbReference>
<dbReference type="OMA" id="WNEKLAC"/>
<dbReference type="OrthoDB" id="310895at2759"/>
<dbReference type="PANTHER" id="PTHR21644">
    <property type="entry name" value="AT02555P-RELATED"/>
    <property type="match status" value="1"/>
</dbReference>
<name>B3MRN4_DROAN</name>
<dbReference type="STRING" id="7217.B3MRN4"/>
<dbReference type="GeneID" id="6504003"/>
<reference evidence="2 3" key="1">
    <citation type="journal article" date="2007" name="Nature">
        <title>Evolution of genes and genomes on the Drosophila phylogeny.</title>
        <authorList>
            <consortium name="Drosophila 12 Genomes Consortium"/>
            <person name="Clark A.G."/>
            <person name="Eisen M.B."/>
            <person name="Smith D.R."/>
            <person name="Bergman C.M."/>
            <person name="Oliver B."/>
            <person name="Markow T.A."/>
            <person name="Kaufman T.C."/>
            <person name="Kellis M."/>
            <person name="Gelbart W."/>
            <person name="Iyer V.N."/>
            <person name="Pollard D.A."/>
            <person name="Sackton T.B."/>
            <person name="Larracuente A.M."/>
            <person name="Singh N.D."/>
            <person name="Abad J.P."/>
            <person name="Abt D.N."/>
            <person name="Adryan B."/>
            <person name="Aguade M."/>
            <person name="Akashi H."/>
            <person name="Anderson W.W."/>
            <person name="Aquadro C.F."/>
            <person name="Ardell D.H."/>
            <person name="Arguello R."/>
            <person name="Artieri C.G."/>
            <person name="Barbash D.A."/>
            <person name="Barker D."/>
            <person name="Barsanti P."/>
            <person name="Batterham P."/>
            <person name="Batzoglou S."/>
            <person name="Begun D."/>
            <person name="Bhutkar A."/>
            <person name="Blanco E."/>
            <person name="Bosak S.A."/>
            <person name="Bradley R.K."/>
            <person name="Brand A.D."/>
            <person name="Brent M.R."/>
            <person name="Brooks A.N."/>
            <person name="Brown R.H."/>
            <person name="Butlin R.K."/>
            <person name="Caggese C."/>
            <person name="Calvi B.R."/>
            <person name="Bernardo de Carvalho A."/>
            <person name="Caspi A."/>
            <person name="Castrezana S."/>
            <person name="Celniker S.E."/>
            <person name="Chang J.L."/>
            <person name="Chapple C."/>
            <person name="Chatterji S."/>
            <person name="Chinwalla A."/>
            <person name="Civetta A."/>
            <person name="Clifton S.W."/>
            <person name="Comeron J.M."/>
            <person name="Costello J.C."/>
            <person name="Coyne J.A."/>
            <person name="Daub J."/>
            <person name="David R.G."/>
            <person name="Delcher A.L."/>
            <person name="Delehaunty K."/>
            <person name="Do C.B."/>
            <person name="Ebling H."/>
            <person name="Edwards K."/>
            <person name="Eickbush T."/>
            <person name="Evans J.D."/>
            <person name="Filipski A."/>
            <person name="Findeiss S."/>
            <person name="Freyhult E."/>
            <person name="Fulton L."/>
            <person name="Fulton R."/>
            <person name="Garcia A.C."/>
            <person name="Gardiner A."/>
            <person name="Garfield D.A."/>
            <person name="Garvin B.E."/>
            <person name="Gibson G."/>
            <person name="Gilbert D."/>
            <person name="Gnerre S."/>
            <person name="Godfrey J."/>
            <person name="Good R."/>
            <person name="Gotea V."/>
            <person name="Gravely B."/>
            <person name="Greenberg A.J."/>
            <person name="Griffiths-Jones S."/>
            <person name="Gross S."/>
            <person name="Guigo R."/>
            <person name="Gustafson E.A."/>
            <person name="Haerty W."/>
            <person name="Hahn M.W."/>
            <person name="Halligan D.L."/>
            <person name="Halpern A.L."/>
            <person name="Halter G.M."/>
            <person name="Han M.V."/>
            <person name="Heger A."/>
            <person name="Hillier L."/>
            <person name="Hinrichs A.S."/>
            <person name="Holmes I."/>
            <person name="Hoskins R.A."/>
            <person name="Hubisz M.J."/>
            <person name="Hultmark D."/>
            <person name="Huntley M.A."/>
            <person name="Jaffe D.B."/>
            <person name="Jagadeeshan S."/>
            <person name="Jeck W.R."/>
            <person name="Johnson J."/>
            <person name="Jones C.D."/>
            <person name="Jordan W.C."/>
            <person name="Karpen G.H."/>
            <person name="Kataoka E."/>
            <person name="Keightley P.D."/>
            <person name="Kheradpour P."/>
            <person name="Kirkness E.F."/>
            <person name="Koerich L.B."/>
            <person name="Kristiansen K."/>
            <person name="Kudrna D."/>
            <person name="Kulathinal R.J."/>
            <person name="Kumar S."/>
            <person name="Kwok R."/>
            <person name="Lander E."/>
            <person name="Langley C.H."/>
            <person name="Lapoint R."/>
            <person name="Lazzaro B.P."/>
            <person name="Lee S.J."/>
            <person name="Levesque L."/>
            <person name="Li R."/>
            <person name="Lin C.F."/>
            <person name="Lin M.F."/>
            <person name="Lindblad-Toh K."/>
            <person name="Llopart A."/>
            <person name="Long M."/>
            <person name="Low L."/>
            <person name="Lozovsky E."/>
            <person name="Lu J."/>
            <person name="Luo M."/>
            <person name="Machado C.A."/>
            <person name="Makalowski W."/>
            <person name="Marzo M."/>
            <person name="Matsuda M."/>
            <person name="Matzkin L."/>
            <person name="McAllister B."/>
            <person name="McBride C.S."/>
            <person name="McKernan B."/>
            <person name="McKernan K."/>
            <person name="Mendez-Lago M."/>
            <person name="Minx P."/>
            <person name="Mollenhauer M.U."/>
            <person name="Montooth K."/>
            <person name="Mount S.M."/>
            <person name="Mu X."/>
            <person name="Myers E."/>
            <person name="Negre B."/>
            <person name="Newfeld S."/>
            <person name="Nielsen R."/>
            <person name="Noor M.A."/>
            <person name="O'Grady P."/>
            <person name="Pachter L."/>
            <person name="Papaceit M."/>
            <person name="Parisi M.J."/>
            <person name="Parisi M."/>
            <person name="Parts L."/>
            <person name="Pedersen J.S."/>
            <person name="Pesole G."/>
            <person name="Phillippy A.M."/>
            <person name="Ponting C.P."/>
            <person name="Pop M."/>
            <person name="Porcelli D."/>
            <person name="Powell J.R."/>
            <person name="Prohaska S."/>
            <person name="Pruitt K."/>
            <person name="Puig M."/>
            <person name="Quesneville H."/>
            <person name="Ram K.R."/>
            <person name="Rand D."/>
            <person name="Rasmussen M.D."/>
            <person name="Reed L.K."/>
            <person name="Reenan R."/>
            <person name="Reily A."/>
            <person name="Remington K.A."/>
            <person name="Rieger T.T."/>
            <person name="Ritchie M.G."/>
            <person name="Robin C."/>
            <person name="Rogers Y.H."/>
            <person name="Rohde C."/>
            <person name="Rozas J."/>
            <person name="Rubenfield M.J."/>
            <person name="Ruiz A."/>
            <person name="Russo S."/>
            <person name="Salzberg S.L."/>
            <person name="Sanchez-Gracia A."/>
            <person name="Saranga D.J."/>
            <person name="Sato H."/>
            <person name="Schaeffer S.W."/>
            <person name="Schatz M.C."/>
            <person name="Schlenke T."/>
            <person name="Schwartz R."/>
            <person name="Segarra C."/>
            <person name="Singh R.S."/>
            <person name="Sirot L."/>
            <person name="Sirota M."/>
            <person name="Sisneros N.B."/>
            <person name="Smith C.D."/>
            <person name="Smith T.F."/>
            <person name="Spieth J."/>
            <person name="Stage D.E."/>
            <person name="Stark A."/>
            <person name="Stephan W."/>
            <person name="Strausberg R.L."/>
            <person name="Strempel S."/>
            <person name="Sturgill D."/>
            <person name="Sutton G."/>
            <person name="Sutton G.G."/>
            <person name="Tao W."/>
            <person name="Teichmann S."/>
            <person name="Tobari Y.N."/>
            <person name="Tomimura Y."/>
            <person name="Tsolas J.M."/>
            <person name="Valente V.L."/>
            <person name="Venter E."/>
            <person name="Venter J.C."/>
            <person name="Vicario S."/>
            <person name="Vieira F.G."/>
            <person name="Vilella A.J."/>
            <person name="Villasante A."/>
            <person name="Walenz B."/>
            <person name="Wang J."/>
            <person name="Wasserman M."/>
            <person name="Watts T."/>
            <person name="Wilson D."/>
            <person name="Wilson R.K."/>
            <person name="Wing R.A."/>
            <person name="Wolfner M.F."/>
            <person name="Wong A."/>
            <person name="Wong G.K."/>
            <person name="Wu C.I."/>
            <person name="Wu G."/>
            <person name="Yamamoto D."/>
            <person name="Yang H.P."/>
            <person name="Yang S.P."/>
            <person name="Yorke J.A."/>
            <person name="Yoshida K."/>
            <person name="Zdobnov E."/>
            <person name="Zhang P."/>
            <person name="Zhang Y."/>
            <person name="Zimin A.V."/>
            <person name="Baldwin J."/>
            <person name="Abdouelleil A."/>
            <person name="Abdulkadir J."/>
            <person name="Abebe A."/>
            <person name="Abera B."/>
            <person name="Abreu J."/>
            <person name="Acer S.C."/>
            <person name="Aftuck L."/>
            <person name="Alexander A."/>
            <person name="An P."/>
            <person name="Anderson E."/>
            <person name="Anderson S."/>
            <person name="Arachi H."/>
            <person name="Azer M."/>
            <person name="Bachantsang P."/>
            <person name="Barry A."/>
            <person name="Bayul T."/>
            <person name="Berlin A."/>
            <person name="Bessette D."/>
            <person name="Bloom T."/>
            <person name="Blye J."/>
            <person name="Boguslavskiy L."/>
            <person name="Bonnet C."/>
            <person name="Boukhgalter B."/>
            <person name="Bourzgui I."/>
            <person name="Brown A."/>
            <person name="Cahill P."/>
            <person name="Channer S."/>
            <person name="Cheshatsang Y."/>
            <person name="Chuda L."/>
            <person name="Citroen M."/>
            <person name="Collymore A."/>
            <person name="Cooke P."/>
            <person name="Costello M."/>
            <person name="D'Aco K."/>
            <person name="Daza R."/>
            <person name="De Haan G."/>
            <person name="DeGray S."/>
            <person name="DeMaso C."/>
            <person name="Dhargay N."/>
            <person name="Dooley K."/>
            <person name="Dooley E."/>
            <person name="Doricent M."/>
            <person name="Dorje P."/>
            <person name="Dorjee K."/>
            <person name="Dupes A."/>
            <person name="Elong R."/>
            <person name="Falk J."/>
            <person name="Farina A."/>
            <person name="Faro S."/>
            <person name="Ferguson D."/>
            <person name="Fisher S."/>
            <person name="Foley C.D."/>
            <person name="Franke A."/>
            <person name="Friedrich D."/>
            <person name="Gadbois L."/>
            <person name="Gearin G."/>
            <person name="Gearin C.R."/>
            <person name="Giannoukos G."/>
            <person name="Goode T."/>
            <person name="Graham J."/>
            <person name="Grandbois E."/>
            <person name="Grewal S."/>
            <person name="Gyaltsen K."/>
            <person name="Hafez N."/>
            <person name="Hagos B."/>
            <person name="Hall J."/>
            <person name="Henson C."/>
            <person name="Hollinger A."/>
            <person name="Honan T."/>
            <person name="Huard M.D."/>
            <person name="Hughes L."/>
            <person name="Hurhula B."/>
            <person name="Husby M.E."/>
            <person name="Kamat A."/>
            <person name="Kanga B."/>
            <person name="Kashin S."/>
            <person name="Khazanovich D."/>
            <person name="Kisner P."/>
            <person name="Lance K."/>
            <person name="Lara M."/>
            <person name="Lee W."/>
            <person name="Lennon N."/>
            <person name="Letendre F."/>
            <person name="LeVine R."/>
            <person name="Lipovsky A."/>
            <person name="Liu X."/>
            <person name="Liu J."/>
            <person name="Liu S."/>
            <person name="Lokyitsang T."/>
            <person name="Lokyitsang Y."/>
            <person name="Lubonja R."/>
            <person name="Lui A."/>
            <person name="MacDonald P."/>
            <person name="Magnisalis V."/>
            <person name="Maru K."/>
            <person name="Matthews C."/>
            <person name="McCusker W."/>
            <person name="McDonough S."/>
            <person name="Mehta T."/>
            <person name="Meldrim J."/>
            <person name="Meneus L."/>
            <person name="Mihai O."/>
            <person name="Mihalev A."/>
            <person name="Mihova T."/>
            <person name="Mittelman R."/>
            <person name="Mlenga V."/>
            <person name="Montmayeur A."/>
            <person name="Mulrain L."/>
            <person name="Navidi A."/>
            <person name="Naylor J."/>
            <person name="Negash T."/>
            <person name="Nguyen T."/>
            <person name="Nguyen N."/>
            <person name="Nicol R."/>
            <person name="Norbu C."/>
            <person name="Norbu N."/>
            <person name="Novod N."/>
            <person name="O'Neill B."/>
            <person name="Osman S."/>
            <person name="Markiewicz E."/>
            <person name="Oyono O.L."/>
            <person name="Patti C."/>
            <person name="Phunkhang P."/>
            <person name="Pierre F."/>
            <person name="Priest M."/>
            <person name="Raghuraman S."/>
            <person name="Rege F."/>
            <person name="Reyes R."/>
            <person name="Rise C."/>
            <person name="Rogov P."/>
            <person name="Ross K."/>
            <person name="Ryan E."/>
            <person name="Settipalli S."/>
            <person name="Shea T."/>
            <person name="Sherpa N."/>
            <person name="Shi L."/>
            <person name="Shih D."/>
            <person name="Sparrow T."/>
            <person name="Spaulding J."/>
            <person name="Stalker J."/>
            <person name="Stange-Thomann N."/>
            <person name="Stavropoulos S."/>
            <person name="Stone C."/>
            <person name="Strader C."/>
            <person name="Tesfaye S."/>
            <person name="Thomson T."/>
            <person name="Thoulutsang Y."/>
            <person name="Thoulutsang D."/>
            <person name="Topham K."/>
            <person name="Topping I."/>
            <person name="Tsamla T."/>
            <person name="Vassiliev H."/>
            <person name="Vo A."/>
            <person name="Wangchuk T."/>
            <person name="Wangdi T."/>
            <person name="Weiand M."/>
            <person name="Wilkinson J."/>
            <person name="Wilson A."/>
            <person name="Yadav S."/>
            <person name="Young G."/>
            <person name="Yu Q."/>
            <person name="Zembek L."/>
            <person name="Zhong D."/>
            <person name="Zimmer A."/>
            <person name="Zwirko Z."/>
            <person name="Jaffe D.B."/>
            <person name="Alvarez P."/>
            <person name="Brockman W."/>
            <person name="Butler J."/>
            <person name="Chin C."/>
            <person name="Gnerre S."/>
            <person name="Grabherr M."/>
            <person name="Kleber M."/>
            <person name="Mauceli E."/>
            <person name="MacCallum I."/>
        </authorList>
    </citation>
    <scope>NUCLEOTIDE SEQUENCE [LARGE SCALE GENOMIC DNA]</scope>
    <source>
        <strain evidence="2">TSC#14024-0371.13</strain>
        <strain evidence="3">Tucson 14024-0371.13</strain>
    </source>
</reference>
<organism evidence="2 3">
    <name type="scientific">Drosophila ananassae</name>
    <name type="common">Fruit fly</name>
    <dbReference type="NCBI Taxonomy" id="7217"/>
    <lineage>
        <taxon>Eukaryota</taxon>
        <taxon>Metazoa</taxon>
        <taxon>Ecdysozoa</taxon>
        <taxon>Arthropoda</taxon>
        <taxon>Hexapoda</taxon>
        <taxon>Insecta</taxon>
        <taxon>Pterygota</taxon>
        <taxon>Neoptera</taxon>
        <taxon>Endopterygota</taxon>
        <taxon>Diptera</taxon>
        <taxon>Brachycera</taxon>
        <taxon>Muscomorpha</taxon>
        <taxon>Ephydroidea</taxon>
        <taxon>Drosophilidae</taxon>
        <taxon>Drosophila</taxon>
        <taxon>Sophophora</taxon>
    </lineage>
</organism>
<dbReference type="Pfam" id="PF07368">
    <property type="entry name" value="DUF1487"/>
    <property type="match status" value="1"/>
</dbReference>
<gene>
    <name evidence="2" type="primary">Dana\GF21319</name>
    <name evidence="1" type="synonym">CG15717</name>
    <name evidence="2" type="synonym">dana_GLEANR_4528</name>
    <name evidence="2" type="ORF">GF21319</name>
</gene>
<dbReference type="AlphaFoldDB" id="B3MRN4"/>
<dbReference type="Proteomes" id="UP000007801">
    <property type="component" value="Unassembled WGS sequence"/>
</dbReference>
<accession>B3MRN4</accession>
<dbReference type="InterPro" id="IPR009961">
    <property type="entry name" value="DUF1487"/>
</dbReference>
<sequence length="253" mass="27362">MASNSNSQVQTPSLISSDMVNKLPGSQAQLSAQSKSNGIEAPQLMIVFDAGDLNSARQQLLPSLQDPFGAGAVATVLLQESIAEQFVGLVAQDLRPLSEAVAQNPSRVKSVAQINKLKLKVVKGEHLKPEESPLLVYDTVHSYLGDGGATGVITLHVFRTAKEAGELAKRDALPYGQVSIWNEKLACAYELVSRLPTDIFALNCFSPDLSPIREAFTANRNDVSLEKNYHYESLVVGSKRRIIVFPVGTIFAN</sequence>
<proteinExistence type="predicted"/>
<dbReference type="HOGENOM" id="CLU_072169_0_0_1"/>
<dbReference type="eggNOG" id="KOG2450">
    <property type="taxonomic scope" value="Eukaryota"/>
</dbReference>
<dbReference type="InterPro" id="IPR016161">
    <property type="entry name" value="Ald_DH/histidinol_DH"/>
</dbReference>
<dbReference type="PANTHER" id="PTHR21644:SF0">
    <property type="entry name" value="AT02555P-RELATED"/>
    <property type="match status" value="1"/>
</dbReference>
<evidence type="ECO:0000313" key="1">
    <source>
        <dbReference type="EMBL" id="CBE66725.1"/>
    </source>
</evidence>
<dbReference type="KEGG" id="dan:6504003"/>
<evidence type="ECO:0000313" key="2">
    <source>
        <dbReference type="EMBL" id="EDV34439.1"/>
    </source>
</evidence>
<dbReference type="SUPFAM" id="SSF53720">
    <property type="entry name" value="ALDH-like"/>
    <property type="match status" value="1"/>
</dbReference>
<reference evidence="1" key="3">
    <citation type="journal article" date="2012" name="Int J Evol Biol">
        <title>Inter- and intraspecific variation in Drosophila genes with sex-biased expression.</title>
        <authorList>
            <person name="Muller L."/>
            <person name="Grath S."/>
            <person name="von Heckel K."/>
            <person name="Parsch J."/>
        </authorList>
    </citation>
    <scope>NUCLEOTIDE SEQUENCE</scope>
    <source>
        <strain evidence="1">BKK4</strain>
    </source>
</reference>
<evidence type="ECO:0000313" key="3">
    <source>
        <dbReference type="Proteomes" id="UP000007801"/>
    </source>
</evidence>
<keyword evidence="2" id="KW-0560">Oxidoreductase</keyword>
<keyword evidence="3" id="KW-1185">Reference proteome</keyword>
<reference evidence="2" key="2">
    <citation type="journal article" date="2008" name="Bioinformatics">
        <title>Assembly reconciliation.</title>
        <authorList>
            <person name="Zimin A.V."/>
            <person name="Smith D.R."/>
            <person name="Sutton G."/>
            <person name="Yorke J.A."/>
        </authorList>
    </citation>
    <scope>NUCLEOTIDE SEQUENCE</scope>
    <source>
        <strain evidence="2">TSC#14024-0371.13</strain>
    </source>
</reference>
<dbReference type="EMBL" id="FN546426">
    <property type="protein sequence ID" value="CBE66725.1"/>
    <property type="molecule type" value="Genomic_DNA"/>
</dbReference>
<reference evidence="2" key="4">
    <citation type="submission" date="2015-10" db="EMBL/GenBank/DDBJ databases">
        <authorList>
            <consortium name="FlyBase"/>
        </authorList>
    </citation>
    <scope>NUCLEOTIDE SEQUENCE</scope>
    <source>
        <strain evidence="2">TSC#14024-0371.13</strain>
    </source>
</reference>